<reference evidence="1" key="1">
    <citation type="journal article" date="2023" name="Access Microbiol">
        <title>De-novo genome assembly for Akanthomyces muscarius, a biocontrol agent of insect agricultural pests.</title>
        <authorList>
            <person name="Erdos Z."/>
            <person name="Studholme D.J."/>
            <person name="Raymond B."/>
            <person name="Sharma M."/>
        </authorList>
    </citation>
    <scope>NUCLEOTIDE SEQUENCE</scope>
    <source>
        <strain evidence="1">Ve6</strain>
    </source>
</reference>
<name>A0A9W8Q6Y0_AKAMU</name>
<dbReference type="KEGG" id="amus:LMH87_001534"/>
<dbReference type="Proteomes" id="UP001144673">
    <property type="component" value="Chromosome 3"/>
</dbReference>
<organism evidence="1 2">
    <name type="scientific">Akanthomyces muscarius</name>
    <name type="common">Entomopathogenic fungus</name>
    <name type="synonym">Lecanicillium muscarium</name>
    <dbReference type="NCBI Taxonomy" id="2231603"/>
    <lineage>
        <taxon>Eukaryota</taxon>
        <taxon>Fungi</taxon>
        <taxon>Dikarya</taxon>
        <taxon>Ascomycota</taxon>
        <taxon>Pezizomycotina</taxon>
        <taxon>Sordariomycetes</taxon>
        <taxon>Hypocreomycetidae</taxon>
        <taxon>Hypocreales</taxon>
        <taxon>Cordycipitaceae</taxon>
        <taxon>Akanthomyces</taxon>
    </lineage>
</organism>
<keyword evidence="2" id="KW-1185">Reference proteome</keyword>
<gene>
    <name evidence="1" type="ORF">LMH87_001534</name>
</gene>
<dbReference type="AlphaFoldDB" id="A0A9W8Q6Y0"/>
<evidence type="ECO:0000313" key="2">
    <source>
        <dbReference type="Proteomes" id="UP001144673"/>
    </source>
</evidence>
<sequence>MGGYRGGSLLAQDKVADSTSYRYRKEPFEFSASTEKRTADYEFSSAKDQVRALIQVRQELRGNDTKLDEALRWVAQVRRHLAADGPLEWGYIGFRTSYDHSGEEWEEFKTFFQADISNWGNELGDINDIAALSVVEWKMPMESPPPKSSLRFA</sequence>
<dbReference type="EMBL" id="JAJHUN010000010">
    <property type="protein sequence ID" value="KAJ4146981.1"/>
    <property type="molecule type" value="Genomic_DNA"/>
</dbReference>
<dbReference type="RefSeq" id="XP_056049922.1">
    <property type="nucleotide sequence ID" value="XM_056192824.1"/>
</dbReference>
<proteinExistence type="predicted"/>
<accession>A0A9W8Q6Y0</accession>
<protein>
    <submittedName>
        <fullName evidence="1">Uncharacterized protein</fullName>
    </submittedName>
</protein>
<dbReference type="GeneID" id="80888693"/>
<evidence type="ECO:0000313" key="1">
    <source>
        <dbReference type="EMBL" id="KAJ4146981.1"/>
    </source>
</evidence>
<comment type="caution">
    <text evidence="1">The sequence shown here is derived from an EMBL/GenBank/DDBJ whole genome shotgun (WGS) entry which is preliminary data.</text>
</comment>